<dbReference type="EMBL" id="VJVV01000003">
    <property type="protein sequence ID" value="TRO82574.1"/>
    <property type="molecule type" value="Genomic_DNA"/>
</dbReference>
<dbReference type="Gene3D" id="2.60.120.380">
    <property type="match status" value="1"/>
</dbReference>
<sequence>MKWTTRLLAVLFLFFIPSVTFGEGCYENKGTYVYFVNGMFTPTAGDAWDTVNLALKPMLDSAKSGSGISSENLIYKVSYNKSETFPFQVLEVARQKIITDWQSIYQWLANLEEAPDWFKDAMLTLSKGMTAGEYVIDSQLRNFVSKYRENLDTGYKVLLFAHSQGNFYSNLAFTWVNKPDNVGIVSVATPANYVSGGGPYTTYDHDLVMDSVRTIFPFTLASNAGNGFFDFFLGLFDDWTGHSIVDTYLAGDNTGPIIINNVIQSIGDLLPPNVIAGDGIITVRLEWGAQPDLDLHVFEPNGAHVYYANQRGPSGYLDLDDVNGYGPEHYFVSCDTLETGVYRVGVNYYYGFAPETARVNIVAGDKNRSYSKTLSYSRGSGGNYSPTPIANIEVYESSNGVKSFSVVGQ</sequence>
<dbReference type="Proteomes" id="UP000317155">
    <property type="component" value="Unassembled WGS sequence"/>
</dbReference>
<proteinExistence type="predicted"/>
<name>A0A550JHB2_9BACT</name>
<organism evidence="2 3">
    <name type="scientific">Trichloromonas acetexigens</name>
    <dbReference type="NCBI Taxonomy" id="38815"/>
    <lineage>
        <taxon>Bacteria</taxon>
        <taxon>Pseudomonadati</taxon>
        <taxon>Thermodesulfobacteriota</taxon>
        <taxon>Desulfuromonadia</taxon>
        <taxon>Desulfuromonadales</taxon>
        <taxon>Trichloromonadaceae</taxon>
        <taxon>Trichloromonas</taxon>
    </lineage>
</organism>
<gene>
    <name evidence="2" type="ORF">FL622_05120</name>
</gene>
<evidence type="ECO:0000256" key="1">
    <source>
        <dbReference type="SAM" id="SignalP"/>
    </source>
</evidence>
<reference evidence="2 3" key="1">
    <citation type="submission" date="2019-07" db="EMBL/GenBank/DDBJ databases">
        <title>Insights of Desulfuromonas acetexigens electromicrobiology.</title>
        <authorList>
            <person name="Katuri K."/>
            <person name="Sapireddy V."/>
            <person name="Shaw D.R."/>
            <person name="Saikaly P."/>
        </authorList>
    </citation>
    <scope>NUCLEOTIDE SEQUENCE [LARGE SCALE GENOMIC DNA]</scope>
    <source>
        <strain evidence="2 3">2873</strain>
    </source>
</reference>
<dbReference type="AlphaFoldDB" id="A0A550JHB2"/>
<evidence type="ECO:0000313" key="3">
    <source>
        <dbReference type="Proteomes" id="UP000317155"/>
    </source>
</evidence>
<keyword evidence="1" id="KW-0732">Signal</keyword>
<accession>A0A550JHB2</accession>
<comment type="caution">
    <text evidence="2">The sequence shown here is derived from an EMBL/GenBank/DDBJ whole genome shotgun (WGS) entry which is preliminary data.</text>
</comment>
<evidence type="ECO:0000313" key="2">
    <source>
        <dbReference type="EMBL" id="TRO82574.1"/>
    </source>
</evidence>
<dbReference type="RefSeq" id="WP_092056698.1">
    <property type="nucleotide sequence ID" value="NZ_FOJJ01000023.1"/>
</dbReference>
<feature type="signal peptide" evidence="1">
    <location>
        <begin position="1"/>
        <end position="22"/>
    </location>
</feature>
<keyword evidence="3" id="KW-1185">Reference proteome</keyword>
<evidence type="ECO:0008006" key="4">
    <source>
        <dbReference type="Google" id="ProtNLM"/>
    </source>
</evidence>
<feature type="chain" id="PRO_5021814740" description="Lecithin:cholesterol acyltransferase" evidence="1">
    <location>
        <begin position="23"/>
        <end position="409"/>
    </location>
</feature>
<protein>
    <recommendedName>
        <fullName evidence="4">Lecithin:cholesterol acyltransferase</fullName>
    </recommendedName>
</protein>
<dbReference type="OrthoDB" id="266279at2"/>